<sequence length="187" mass="21652">MVDTCWKKHSYSEWYKLKQDERKSNRKPPHVALTEASPSSTSHVSRVSHQEGNSSLVLLSSTNNTWVIDLGAIDHMTADSTFKEEDILNYFSIYGPVQDVRIPYQQKRMFGFVTFVYPETVKLILAKRNPHFMCDPHVLVKPYKEKGKVPEKKQHQQQMERGEYSACYNPSGPDFMILSTSNHIKQQ</sequence>
<evidence type="ECO:0000256" key="1">
    <source>
        <dbReference type="ARBA" id="ARBA00022723"/>
    </source>
</evidence>
<dbReference type="PROSITE" id="PS50102">
    <property type="entry name" value="RRM"/>
    <property type="match status" value="1"/>
</dbReference>
<organism evidence="9 10">
    <name type="scientific">Acer saccharum</name>
    <name type="common">Sugar maple</name>
    <dbReference type="NCBI Taxonomy" id="4024"/>
    <lineage>
        <taxon>Eukaryota</taxon>
        <taxon>Viridiplantae</taxon>
        <taxon>Streptophyta</taxon>
        <taxon>Embryophyta</taxon>
        <taxon>Tracheophyta</taxon>
        <taxon>Spermatophyta</taxon>
        <taxon>Magnoliopsida</taxon>
        <taxon>eudicotyledons</taxon>
        <taxon>Gunneridae</taxon>
        <taxon>Pentapetalae</taxon>
        <taxon>rosids</taxon>
        <taxon>malvids</taxon>
        <taxon>Sapindales</taxon>
        <taxon>Sapindaceae</taxon>
        <taxon>Hippocastanoideae</taxon>
        <taxon>Acereae</taxon>
        <taxon>Acer</taxon>
    </lineage>
</organism>
<keyword evidence="4 6" id="KW-0694">RNA-binding</keyword>
<evidence type="ECO:0000256" key="7">
    <source>
        <dbReference type="SAM" id="MobiDB-lite"/>
    </source>
</evidence>
<keyword evidence="10" id="KW-1185">Reference proteome</keyword>
<gene>
    <name evidence="9" type="ORF">LWI29_010558</name>
</gene>
<proteinExistence type="predicted"/>
<keyword evidence="2" id="KW-0863">Zinc-finger</keyword>
<dbReference type="InterPro" id="IPR012677">
    <property type="entry name" value="Nucleotide-bd_a/b_plait_sf"/>
</dbReference>
<evidence type="ECO:0000256" key="2">
    <source>
        <dbReference type="ARBA" id="ARBA00022771"/>
    </source>
</evidence>
<evidence type="ECO:0000259" key="8">
    <source>
        <dbReference type="PROSITE" id="PS50102"/>
    </source>
</evidence>
<reference evidence="9" key="2">
    <citation type="submission" date="2023-06" db="EMBL/GenBank/DDBJ databases">
        <authorList>
            <person name="Swenson N.G."/>
            <person name="Wegrzyn J.L."/>
            <person name="Mcevoy S.L."/>
        </authorList>
    </citation>
    <scope>NUCLEOTIDE SEQUENCE</scope>
    <source>
        <strain evidence="9">NS2018</strain>
        <tissue evidence="9">Leaf</tissue>
    </source>
</reference>
<keyword evidence="5" id="KW-0238">DNA-binding</keyword>
<dbReference type="PANTHER" id="PTHR24009:SF11">
    <property type="entry name" value="ZINC FINGER CCCH DOMAIN-CONTAINING PROTEIN 53-LIKE"/>
    <property type="match status" value="1"/>
</dbReference>
<evidence type="ECO:0000256" key="6">
    <source>
        <dbReference type="PROSITE-ProRule" id="PRU00176"/>
    </source>
</evidence>
<name>A0AA39VPE5_ACESA</name>
<evidence type="ECO:0000256" key="5">
    <source>
        <dbReference type="ARBA" id="ARBA00023125"/>
    </source>
</evidence>
<dbReference type="InterPro" id="IPR035979">
    <property type="entry name" value="RBD_domain_sf"/>
</dbReference>
<evidence type="ECO:0000256" key="3">
    <source>
        <dbReference type="ARBA" id="ARBA00022833"/>
    </source>
</evidence>
<feature type="compositionally biased region" description="Low complexity" evidence="7">
    <location>
        <begin position="37"/>
        <end position="47"/>
    </location>
</feature>
<dbReference type="AlphaFoldDB" id="A0AA39VPE5"/>
<feature type="region of interest" description="Disordered" evidence="7">
    <location>
        <begin position="21"/>
        <end position="47"/>
    </location>
</feature>
<dbReference type="SUPFAM" id="SSF54928">
    <property type="entry name" value="RNA-binding domain, RBD"/>
    <property type="match status" value="1"/>
</dbReference>
<dbReference type="GO" id="GO:0003723">
    <property type="term" value="F:RNA binding"/>
    <property type="evidence" value="ECO:0007669"/>
    <property type="project" value="UniProtKB-UniRule"/>
</dbReference>
<evidence type="ECO:0000313" key="9">
    <source>
        <dbReference type="EMBL" id="KAK0586676.1"/>
    </source>
</evidence>
<dbReference type="Gene3D" id="3.30.70.330">
    <property type="match status" value="1"/>
</dbReference>
<dbReference type="SMART" id="SM00360">
    <property type="entry name" value="RRM"/>
    <property type="match status" value="1"/>
</dbReference>
<accession>A0AA39VPE5</accession>
<dbReference type="PANTHER" id="PTHR24009">
    <property type="entry name" value="RNA-BINDING (RRM/RBD/RNP MOTIFS)"/>
    <property type="match status" value="1"/>
</dbReference>
<dbReference type="GO" id="GO:0003677">
    <property type="term" value="F:DNA binding"/>
    <property type="evidence" value="ECO:0007669"/>
    <property type="project" value="UniProtKB-KW"/>
</dbReference>
<dbReference type="EMBL" id="JAUESC010000382">
    <property type="protein sequence ID" value="KAK0586676.1"/>
    <property type="molecule type" value="Genomic_DNA"/>
</dbReference>
<dbReference type="FunFam" id="3.30.70.330:FF:000678">
    <property type="entry name" value="zinc finger CCCH domain-containing protein 53-like isoform X2"/>
    <property type="match status" value="1"/>
</dbReference>
<feature type="domain" description="RRM" evidence="8">
    <location>
        <begin position="63"/>
        <end position="145"/>
    </location>
</feature>
<dbReference type="InterPro" id="IPR000504">
    <property type="entry name" value="RRM_dom"/>
</dbReference>
<protein>
    <recommendedName>
        <fullName evidence="8">RRM domain-containing protein</fullName>
    </recommendedName>
</protein>
<dbReference type="Pfam" id="PF00076">
    <property type="entry name" value="RRM_1"/>
    <property type="match status" value="1"/>
</dbReference>
<dbReference type="GO" id="GO:0008270">
    <property type="term" value="F:zinc ion binding"/>
    <property type="evidence" value="ECO:0007669"/>
    <property type="project" value="UniProtKB-KW"/>
</dbReference>
<keyword evidence="3" id="KW-0862">Zinc</keyword>
<keyword evidence="1" id="KW-0479">Metal-binding</keyword>
<dbReference type="Proteomes" id="UP001168877">
    <property type="component" value="Unassembled WGS sequence"/>
</dbReference>
<reference evidence="9" key="1">
    <citation type="journal article" date="2022" name="Plant J.">
        <title>Strategies of tolerance reflected in two North American maple genomes.</title>
        <authorList>
            <person name="McEvoy S.L."/>
            <person name="Sezen U.U."/>
            <person name="Trouern-Trend A."/>
            <person name="McMahon S.M."/>
            <person name="Schaberg P.G."/>
            <person name="Yang J."/>
            <person name="Wegrzyn J.L."/>
            <person name="Swenson N.G."/>
        </authorList>
    </citation>
    <scope>NUCLEOTIDE SEQUENCE</scope>
    <source>
        <strain evidence="9">NS2018</strain>
    </source>
</reference>
<evidence type="ECO:0000313" key="10">
    <source>
        <dbReference type="Proteomes" id="UP001168877"/>
    </source>
</evidence>
<evidence type="ECO:0000256" key="4">
    <source>
        <dbReference type="ARBA" id="ARBA00022884"/>
    </source>
</evidence>
<comment type="caution">
    <text evidence="9">The sequence shown here is derived from an EMBL/GenBank/DDBJ whole genome shotgun (WGS) entry which is preliminary data.</text>
</comment>